<dbReference type="CDD" id="cd00882">
    <property type="entry name" value="Ras_like_GTPase"/>
    <property type="match status" value="1"/>
</dbReference>
<reference evidence="3" key="1">
    <citation type="submission" date="2023-08" db="EMBL/GenBank/DDBJ databases">
        <authorList>
            <person name="Chen Y."/>
            <person name="Shah S."/>
            <person name="Dougan E. K."/>
            <person name="Thang M."/>
            <person name="Chan C."/>
        </authorList>
    </citation>
    <scope>NUCLEOTIDE SEQUENCE</scope>
</reference>
<proteinExistence type="predicted"/>
<feature type="domain" description="G" evidence="2">
    <location>
        <begin position="7"/>
        <end position="113"/>
    </location>
</feature>
<comment type="caution">
    <text evidence="3">The sequence shown here is derived from an EMBL/GenBank/DDBJ whole genome shotgun (WGS) entry which is preliminary data.</text>
</comment>
<evidence type="ECO:0000313" key="3">
    <source>
        <dbReference type="EMBL" id="CAJ1374856.1"/>
    </source>
</evidence>
<dbReference type="EMBL" id="CAUJNA010000280">
    <property type="protein sequence ID" value="CAJ1374856.1"/>
    <property type="molecule type" value="Genomic_DNA"/>
</dbReference>
<gene>
    <name evidence="3" type="ORF">EVOR1521_LOCUS4293</name>
</gene>
<dbReference type="AlphaFoldDB" id="A0AA36HTN7"/>
<dbReference type="SUPFAM" id="SSF52540">
    <property type="entry name" value="P-loop containing nucleoside triphosphate hydrolases"/>
    <property type="match status" value="1"/>
</dbReference>
<feature type="region of interest" description="Disordered" evidence="1">
    <location>
        <begin position="451"/>
        <end position="476"/>
    </location>
</feature>
<name>A0AA36HTN7_9DINO</name>
<sequence>MEDPTAIMIGKVGVGKTTIFNKVCDANRDADITDDSCTRQFVSKKVFYDGMSMVLYDGPGCNSKEDAYAHSFVLRHGLTCEPLNGVFVTVEYNPRIRNNMGGDFYEVAKILKKEAYDHIVVLVTKMDQFHADSKFPTRASMEAHIRKSFQADYGMNRVVFSNATSNAWMLFDDMRKAIAKLPKVQLSYTDEEFMEHFDLKAWKGREQFDLHRLKKHIKKLCAQFEEGLRHLVATRHMLSPQEVQDYIYAIIQQNRMELEENVYQPFLHRNGENEIAFDDYAASIELQKLIHRAHSDFRNEAKRYLLVNPDNTNDWRNAIRRCQHCREVWVKVEGCDGATTCGARPSGRDASSTAYYRLLWERVEGKLRPGKFLMKPQTSDTKKTNAAANQKPIGCGKSIVWSDQAVVPPCQLDCLFSTQQLENILSSFKMDKQFQMLKNRKEKEIQPFGELDEKGRDKKQYAGRSANLTSAPVGGC</sequence>
<dbReference type="InterPro" id="IPR027417">
    <property type="entry name" value="P-loop_NTPase"/>
</dbReference>
<protein>
    <recommendedName>
        <fullName evidence="2">G domain-containing protein</fullName>
    </recommendedName>
</protein>
<dbReference type="Proteomes" id="UP001178507">
    <property type="component" value="Unassembled WGS sequence"/>
</dbReference>
<evidence type="ECO:0000313" key="4">
    <source>
        <dbReference type="Proteomes" id="UP001178507"/>
    </source>
</evidence>
<dbReference type="Gene3D" id="3.40.50.300">
    <property type="entry name" value="P-loop containing nucleotide triphosphate hydrolases"/>
    <property type="match status" value="1"/>
</dbReference>
<accession>A0AA36HTN7</accession>
<evidence type="ECO:0000256" key="1">
    <source>
        <dbReference type="SAM" id="MobiDB-lite"/>
    </source>
</evidence>
<evidence type="ECO:0000259" key="2">
    <source>
        <dbReference type="Pfam" id="PF01926"/>
    </source>
</evidence>
<dbReference type="Pfam" id="PF01926">
    <property type="entry name" value="MMR_HSR1"/>
    <property type="match status" value="1"/>
</dbReference>
<organism evidence="3 4">
    <name type="scientific">Effrenium voratum</name>
    <dbReference type="NCBI Taxonomy" id="2562239"/>
    <lineage>
        <taxon>Eukaryota</taxon>
        <taxon>Sar</taxon>
        <taxon>Alveolata</taxon>
        <taxon>Dinophyceae</taxon>
        <taxon>Suessiales</taxon>
        <taxon>Symbiodiniaceae</taxon>
        <taxon>Effrenium</taxon>
    </lineage>
</organism>
<dbReference type="GO" id="GO:0005525">
    <property type="term" value="F:GTP binding"/>
    <property type="evidence" value="ECO:0007669"/>
    <property type="project" value="InterPro"/>
</dbReference>
<dbReference type="InterPro" id="IPR006073">
    <property type="entry name" value="GTP-bd"/>
</dbReference>
<feature type="compositionally biased region" description="Basic and acidic residues" evidence="1">
    <location>
        <begin position="451"/>
        <end position="460"/>
    </location>
</feature>
<keyword evidence="4" id="KW-1185">Reference proteome</keyword>